<evidence type="ECO:0000259" key="1">
    <source>
        <dbReference type="Pfam" id="PF03478"/>
    </source>
</evidence>
<gene>
    <name evidence="2" type="ORF">PHJA_001566600</name>
</gene>
<evidence type="ECO:0000313" key="2">
    <source>
        <dbReference type="EMBL" id="GFP94221.1"/>
    </source>
</evidence>
<dbReference type="OrthoDB" id="642536at2759"/>
<dbReference type="PANTHER" id="PTHR44259:SF37">
    <property type="entry name" value="DUF1618 DOMAIN-CONTAINING PROTEIN"/>
    <property type="match status" value="1"/>
</dbReference>
<accession>A0A830CIH8</accession>
<dbReference type="EMBL" id="BMAC01000341">
    <property type="protein sequence ID" value="GFP94221.1"/>
    <property type="molecule type" value="Genomic_DNA"/>
</dbReference>
<sequence>MDNQDNNRHLLDRKEACACYEFLVSMETSDEIFLVRRFVKHWMGPHGYYVEDAYYGPKMGLDDSTPYRTVGFNVYRYDPETRSLRYMDGSLGGLALFVGSNNGFALSAAEFPELKPNSIYYTTPPQWNDCCGGHDIGIFNCQDQTFSPCFYPPDVQSRKRVSGPKWFTPTRLVRSPFLVKNQDGSLSYAFSSNH</sequence>
<evidence type="ECO:0000313" key="3">
    <source>
        <dbReference type="Proteomes" id="UP000653305"/>
    </source>
</evidence>
<dbReference type="Proteomes" id="UP000653305">
    <property type="component" value="Unassembled WGS sequence"/>
</dbReference>
<keyword evidence="3" id="KW-1185">Reference proteome</keyword>
<dbReference type="PANTHER" id="PTHR44259">
    <property type="entry name" value="OS07G0183000 PROTEIN-RELATED"/>
    <property type="match status" value="1"/>
</dbReference>
<dbReference type="AlphaFoldDB" id="A0A830CIH8"/>
<feature type="domain" description="KIB1-4 beta-propeller" evidence="1">
    <location>
        <begin position="19"/>
        <end position="140"/>
    </location>
</feature>
<reference evidence="2" key="1">
    <citation type="submission" date="2020-07" db="EMBL/GenBank/DDBJ databases">
        <title>Ethylene signaling mediates host invasion by parasitic plants.</title>
        <authorList>
            <person name="Yoshida S."/>
        </authorList>
    </citation>
    <scope>NUCLEOTIDE SEQUENCE</scope>
    <source>
        <strain evidence="2">Okayama</strain>
    </source>
</reference>
<comment type="caution">
    <text evidence="2">The sequence shown here is derived from an EMBL/GenBank/DDBJ whole genome shotgun (WGS) entry which is preliminary data.</text>
</comment>
<organism evidence="2 3">
    <name type="scientific">Phtheirospermum japonicum</name>
    <dbReference type="NCBI Taxonomy" id="374723"/>
    <lineage>
        <taxon>Eukaryota</taxon>
        <taxon>Viridiplantae</taxon>
        <taxon>Streptophyta</taxon>
        <taxon>Embryophyta</taxon>
        <taxon>Tracheophyta</taxon>
        <taxon>Spermatophyta</taxon>
        <taxon>Magnoliopsida</taxon>
        <taxon>eudicotyledons</taxon>
        <taxon>Gunneridae</taxon>
        <taxon>Pentapetalae</taxon>
        <taxon>asterids</taxon>
        <taxon>lamiids</taxon>
        <taxon>Lamiales</taxon>
        <taxon>Orobanchaceae</taxon>
        <taxon>Orobanchaceae incertae sedis</taxon>
        <taxon>Phtheirospermum</taxon>
    </lineage>
</organism>
<dbReference type="InterPro" id="IPR050942">
    <property type="entry name" value="F-box_BR-signaling"/>
</dbReference>
<protein>
    <recommendedName>
        <fullName evidence="1">KIB1-4 beta-propeller domain-containing protein</fullName>
    </recommendedName>
</protein>
<dbReference type="Pfam" id="PF03478">
    <property type="entry name" value="Beta-prop_KIB1-4"/>
    <property type="match status" value="1"/>
</dbReference>
<proteinExistence type="predicted"/>
<dbReference type="InterPro" id="IPR005174">
    <property type="entry name" value="KIB1-4_b-propeller"/>
</dbReference>
<name>A0A830CIH8_9LAMI</name>